<accession>A0ABS7BCE5</accession>
<name>A0ABS7BCE5_9ACTN</name>
<evidence type="ECO:0000313" key="2">
    <source>
        <dbReference type="Proteomes" id="UP001519863"/>
    </source>
</evidence>
<evidence type="ECO:0000313" key="1">
    <source>
        <dbReference type="EMBL" id="MBW6438675.1"/>
    </source>
</evidence>
<dbReference type="Proteomes" id="UP001519863">
    <property type="component" value="Unassembled WGS sequence"/>
</dbReference>
<gene>
    <name evidence="1" type="ORF">KZ829_33605</name>
</gene>
<dbReference type="EMBL" id="JAHXZI010000021">
    <property type="protein sequence ID" value="MBW6438675.1"/>
    <property type="molecule type" value="Genomic_DNA"/>
</dbReference>
<keyword evidence="2" id="KW-1185">Reference proteome</keyword>
<organism evidence="1 2">
    <name type="scientific">Actinoplanes hulinensis</name>
    <dbReference type="NCBI Taxonomy" id="1144547"/>
    <lineage>
        <taxon>Bacteria</taxon>
        <taxon>Bacillati</taxon>
        <taxon>Actinomycetota</taxon>
        <taxon>Actinomycetes</taxon>
        <taxon>Micromonosporales</taxon>
        <taxon>Micromonosporaceae</taxon>
        <taxon>Actinoplanes</taxon>
    </lineage>
</organism>
<sequence length="111" mass="12567">MGRHASREWPPLPTVTRMRMSFDVGADERHTVVFSFNKFWGGLSITVDGHEVVNTVRIASVKLVKRYNLVIGAREQHYVTIEHRRKLLFGGLRDQPVHAYVDGVLVAEGIA</sequence>
<comment type="caution">
    <text evidence="1">The sequence shown here is derived from an EMBL/GenBank/DDBJ whole genome shotgun (WGS) entry which is preliminary data.</text>
</comment>
<protein>
    <submittedName>
        <fullName evidence="1">Uncharacterized protein</fullName>
    </submittedName>
</protein>
<proteinExistence type="predicted"/>
<reference evidence="1 2" key="1">
    <citation type="journal article" date="2013" name="Antonie Van Leeuwenhoek">
        <title>Actinoplanes hulinensis sp. nov., a novel actinomycete isolated from soybean root (Glycine max (L.) Merr).</title>
        <authorList>
            <person name="Shen Y."/>
            <person name="Liu C."/>
            <person name="Wang X."/>
            <person name="Zhao J."/>
            <person name="Jia F."/>
            <person name="Zhang Y."/>
            <person name="Wang L."/>
            <person name="Yang D."/>
            <person name="Xiang W."/>
        </authorList>
    </citation>
    <scope>NUCLEOTIDE SEQUENCE [LARGE SCALE GENOMIC DNA]</scope>
    <source>
        <strain evidence="1 2">NEAU-M9</strain>
    </source>
</reference>